<reference evidence="2 3" key="1">
    <citation type="journal article" date="2012" name="J. Bacteriol.">
        <title>Complete genome sequence of Klebsiella oxytoca KCTC 1686, used in production of 2,3-butanediol.</title>
        <authorList>
            <person name="Shin S.H."/>
            <person name="Kim S."/>
            <person name="Kim J.Y."/>
            <person name="Lee S."/>
            <person name="Um Y."/>
            <person name="Oh M.K."/>
            <person name="Kim Y.R."/>
            <person name="Lee J."/>
            <person name="Yang K.S."/>
        </authorList>
    </citation>
    <scope>NUCLEOTIDE SEQUENCE [LARGE SCALE GENOMIC DNA]</scope>
    <source>
        <strain evidence="3">ATCC 8724 / DSM 4798 / JCM 20051 / NBRC 3318 / NRRL B-199 / KCTC 1686</strain>
    </source>
</reference>
<dbReference type="Proteomes" id="UP000007843">
    <property type="component" value="Chromosome"/>
</dbReference>
<dbReference type="PROSITE" id="PS51257">
    <property type="entry name" value="PROKAR_LIPOPROTEIN"/>
    <property type="match status" value="1"/>
</dbReference>
<dbReference type="PATRIC" id="fig|1006551.4.peg.1427"/>
<evidence type="ECO:0000313" key="3">
    <source>
        <dbReference type="Proteomes" id="UP000007843"/>
    </source>
</evidence>
<feature type="signal peptide" evidence="1">
    <location>
        <begin position="1"/>
        <end position="23"/>
    </location>
</feature>
<evidence type="ECO:0000256" key="1">
    <source>
        <dbReference type="SAM" id="SignalP"/>
    </source>
</evidence>
<accession>A0A0H3H3X5</accession>
<name>A0A0H3H3X5_KLEM8</name>
<proteinExistence type="predicted"/>
<protein>
    <recommendedName>
        <fullName evidence="4">Type 1 fimbrial protein</fullName>
    </recommendedName>
</protein>
<gene>
    <name evidence="2" type="ordered locus">KOX_07120</name>
</gene>
<dbReference type="EMBL" id="CP003218">
    <property type="protein sequence ID" value="AEX03154.1"/>
    <property type="molecule type" value="Genomic_DNA"/>
</dbReference>
<sequence length="96" mass="10573">MDARQCTAAAALLLACTSSFCYAGHTGKVRFIGTVVESGCWNTPGQNELFCYRDKTISHYSAAHVSSVSLDVSNAVVQKTFLDKQKQLEQLTINYY</sequence>
<dbReference type="KEGG" id="kox:KOX_07120"/>
<dbReference type="AlphaFoldDB" id="A0A0H3H3X5"/>
<organism evidence="2 3">
    <name type="scientific">Klebsiella michiganensis (strain ATCC 8724 / DSM 4798 / JCM 20051 / NBRC 3318 / NRRL B-199 / KCTC 1686 / BUCSAV 143 / CCM 1901)</name>
    <dbReference type="NCBI Taxonomy" id="1006551"/>
    <lineage>
        <taxon>Bacteria</taxon>
        <taxon>Pseudomonadati</taxon>
        <taxon>Pseudomonadota</taxon>
        <taxon>Gammaproteobacteria</taxon>
        <taxon>Enterobacterales</taxon>
        <taxon>Enterobacteriaceae</taxon>
        <taxon>Klebsiella/Raoultella group</taxon>
        <taxon>Klebsiella</taxon>
    </lineage>
</organism>
<evidence type="ECO:0000313" key="2">
    <source>
        <dbReference type="EMBL" id="AEX03154.1"/>
    </source>
</evidence>
<dbReference type="HOGENOM" id="CLU_2356015_0_0_6"/>
<dbReference type="RefSeq" id="WP_014227404.1">
    <property type="nucleotide sequence ID" value="NC_016612.1"/>
</dbReference>
<keyword evidence="1" id="KW-0732">Signal</keyword>
<feature type="chain" id="PRO_5002610532" description="Type 1 fimbrial protein" evidence="1">
    <location>
        <begin position="24"/>
        <end position="96"/>
    </location>
</feature>
<evidence type="ECO:0008006" key="4">
    <source>
        <dbReference type="Google" id="ProtNLM"/>
    </source>
</evidence>